<comment type="cofactor">
    <cofactor evidence="15">
        <name>Zn(2+)</name>
        <dbReference type="ChEBI" id="CHEBI:29105"/>
    </cofactor>
    <cofactor evidence="15">
        <name>Co(2+)</name>
        <dbReference type="ChEBI" id="CHEBI:48828"/>
    </cofactor>
    <text evidence="15">Binds 2 Zn(2+) or Co(2+) ions per subunit.</text>
</comment>
<dbReference type="Pfam" id="PF01546">
    <property type="entry name" value="Peptidase_M20"/>
    <property type="match status" value="1"/>
</dbReference>
<dbReference type="Pfam" id="PF07687">
    <property type="entry name" value="M20_dimer"/>
    <property type="match status" value="1"/>
</dbReference>
<organism evidence="17 18">
    <name type="scientific">Rhodomicrobium udaipurense</name>
    <dbReference type="NCBI Taxonomy" id="1202716"/>
    <lineage>
        <taxon>Bacteria</taxon>
        <taxon>Pseudomonadati</taxon>
        <taxon>Pseudomonadota</taxon>
        <taxon>Alphaproteobacteria</taxon>
        <taxon>Hyphomicrobiales</taxon>
        <taxon>Hyphomicrobiaceae</taxon>
        <taxon>Rhodomicrobium</taxon>
    </lineage>
</organism>
<dbReference type="PANTHER" id="PTHR43808">
    <property type="entry name" value="ACETYLORNITHINE DEACETYLASE"/>
    <property type="match status" value="1"/>
</dbReference>
<evidence type="ECO:0000256" key="3">
    <source>
        <dbReference type="ARBA" id="ARBA00011738"/>
    </source>
</evidence>
<dbReference type="GO" id="GO:0008777">
    <property type="term" value="F:acetylornithine deacetylase activity"/>
    <property type="evidence" value="ECO:0007669"/>
    <property type="project" value="TreeGrafter"/>
</dbReference>
<dbReference type="InterPro" id="IPR005941">
    <property type="entry name" value="DapE_proteobac"/>
</dbReference>
<evidence type="ECO:0000256" key="11">
    <source>
        <dbReference type="ARBA" id="ARBA00023154"/>
    </source>
</evidence>
<comment type="subunit">
    <text evidence="3 15">Homodimer.</text>
</comment>
<dbReference type="InterPro" id="IPR002933">
    <property type="entry name" value="Peptidase_M20"/>
</dbReference>
<accession>A0A8I1GJC5</accession>
<keyword evidence="9 15" id="KW-0862">Zinc</keyword>
<dbReference type="UniPathway" id="UPA00034">
    <property type="reaction ID" value="UER00021"/>
</dbReference>
<feature type="domain" description="Peptidase M20 dimerisation" evidence="16">
    <location>
        <begin position="180"/>
        <end position="285"/>
    </location>
</feature>
<dbReference type="NCBIfam" id="NF009557">
    <property type="entry name" value="PRK13009.1"/>
    <property type="match status" value="1"/>
</dbReference>
<feature type="binding site" evidence="15">
    <location>
        <position position="104"/>
    </location>
    <ligand>
        <name>Zn(2+)</name>
        <dbReference type="ChEBI" id="CHEBI:29105"/>
        <label>2</label>
    </ligand>
</feature>
<evidence type="ECO:0000256" key="15">
    <source>
        <dbReference type="HAMAP-Rule" id="MF_01690"/>
    </source>
</evidence>
<evidence type="ECO:0000256" key="13">
    <source>
        <dbReference type="ARBA" id="ARBA00031891"/>
    </source>
</evidence>
<dbReference type="RefSeq" id="WP_037237351.1">
    <property type="nucleotide sequence ID" value="NZ_JAEMUK010000080.1"/>
</dbReference>
<dbReference type="GO" id="GO:0008270">
    <property type="term" value="F:zinc ion binding"/>
    <property type="evidence" value="ECO:0007669"/>
    <property type="project" value="UniProtKB-UniRule"/>
</dbReference>
<dbReference type="EMBL" id="JAEMUK010000080">
    <property type="protein sequence ID" value="MBJ7544702.1"/>
    <property type="molecule type" value="Genomic_DNA"/>
</dbReference>
<gene>
    <name evidence="15 17" type="primary">dapE</name>
    <name evidence="17" type="ORF">JDN41_14200</name>
</gene>
<dbReference type="InterPro" id="IPR001261">
    <property type="entry name" value="ArgE/DapE_CS"/>
</dbReference>
<evidence type="ECO:0000256" key="5">
    <source>
        <dbReference type="ARBA" id="ARBA00022391"/>
    </source>
</evidence>
<dbReference type="EC" id="3.5.1.18" evidence="4 15"/>
<dbReference type="PANTHER" id="PTHR43808:SF31">
    <property type="entry name" value="N-ACETYL-L-CITRULLINE DEACETYLASE"/>
    <property type="match status" value="1"/>
</dbReference>
<comment type="similarity">
    <text evidence="2 15">Belongs to the peptidase M20A family. DapE subfamily.</text>
</comment>
<feature type="binding site" evidence="15">
    <location>
        <position position="139"/>
    </location>
    <ligand>
        <name>Zn(2+)</name>
        <dbReference type="ChEBI" id="CHEBI:29105"/>
        <label>2</label>
    </ligand>
</feature>
<name>A0A8I1GJC5_9HYPH</name>
<feature type="binding site" evidence="15">
    <location>
        <position position="104"/>
    </location>
    <ligand>
        <name>Zn(2+)</name>
        <dbReference type="ChEBI" id="CHEBI:29105"/>
        <label>1</label>
    </ligand>
</feature>
<reference evidence="17 18" key="1">
    <citation type="submission" date="2020-12" db="EMBL/GenBank/DDBJ databases">
        <title>Revised draft genomes of Rhodomicrobium vannielii ATCC 17100 and Rhodomicrobium udaipurense JA643.</title>
        <authorList>
            <person name="Conners E.M."/>
            <person name="Davenport E.J."/>
            <person name="Bose A."/>
        </authorList>
    </citation>
    <scope>NUCLEOTIDE SEQUENCE [LARGE SCALE GENOMIC DNA]</scope>
    <source>
        <strain evidence="17 18">JA643</strain>
    </source>
</reference>
<dbReference type="GO" id="GO:0009014">
    <property type="term" value="F:succinyl-diaminopimelate desuccinylase activity"/>
    <property type="evidence" value="ECO:0007669"/>
    <property type="project" value="UniProtKB-UniRule"/>
</dbReference>
<comment type="caution">
    <text evidence="17">The sequence shown here is derived from an EMBL/GenBank/DDBJ whole genome shotgun (WGS) entry which is preliminary data.</text>
</comment>
<dbReference type="GO" id="GO:0006526">
    <property type="term" value="P:L-arginine biosynthetic process"/>
    <property type="evidence" value="ECO:0007669"/>
    <property type="project" value="TreeGrafter"/>
</dbReference>
<evidence type="ECO:0000256" key="9">
    <source>
        <dbReference type="ARBA" id="ARBA00022833"/>
    </source>
</evidence>
<dbReference type="GO" id="GO:0019877">
    <property type="term" value="P:diaminopimelate biosynthetic process"/>
    <property type="evidence" value="ECO:0007669"/>
    <property type="project" value="UniProtKB-UniRule"/>
</dbReference>
<dbReference type="Gene3D" id="3.40.630.10">
    <property type="entry name" value="Zn peptidases"/>
    <property type="match status" value="2"/>
</dbReference>
<dbReference type="Proteomes" id="UP000623250">
    <property type="component" value="Unassembled WGS sequence"/>
</dbReference>
<evidence type="ECO:0000256" key="8">
    <source>
        <dbReference type="ARBA" id="ARBA00022801"/>
    </source>
</evidence>
<dbReference type="PROSITE" id="PS00759">
    <property type="entry name" value="ARGE_DAPE_CPG2_2"/>
    <property type="match status" value="1"/>
</dbReference>
<dbReference type="NCBIfam" id="TIGR01246">
    <property type="entry name" value="dapE_proteo"/>
    <property type="match status" value="1"/>
</dbReference>
<evidence type="ECO:0000256" key="12">
    <source>
        <dbReference type="ARBA" id="ARBA00023285"/>
    </source>
</evidence>
<keyword evidence="7 15" id="KW-0479">Metal-binding</keyword>
<evidence type="ECO:0000256" key="7">
    <source>
        <dbReference type="ARBA" id="ARBA00022723"/>
    </source>
</evidence>
<evidence type="ECO:0000313" key="18">
    <source>
        <dbReference type="Proteomes" id="UP000623250"/>
    </source>
</evidence>
<dbReference type="SUPFAM" id="SSF55031">
    <property type="entry name" value="Bacterial exopeptidase dimerisation domain"/>
    <property type="match status" value="1"/>
</dbReference>
<feature type="binding site" evidence="15">
    <location>
        <position position="167"/>
    </location>
    <ligand>
        <name>Zn(2+)</name>
        <dbReference type="ChEBI" id="CHEBI:29105"/>
        <label>1</label>
    </ligand>
</feature>
<evidence type="ECO:0000313" key="17">
    <source>
        <dbReference type="EMBL" id="MBJ7544702.1"/>
    </source>
</evidence>
<keyword evidence="11 15" id="KW-0457">Lysine biosynthesis</keyword>
<keyword evidence="10 15" id="KW-0220">Diaminopimelate biosynthesis</keyword>
<dbReference type="GO" id="GO:0050897">
    <property type="term" value="F:cobalt ion binding"/>
    <property type="evidence" value="ECO:0007669"/>
    <property type="project" value="UniProtKB-UniRule"/>
</dbReference>
<evidence type="ECO:0000256" key="14">
    <source>
        <dbReference type="ARBA" id="ARBA00051301"/>
    </source>
</evidence>
<dbReference type="GO" id="GO:0009089">
    <property type="term" value="P:lysine biosynthetic process via diaminopimelate"/>
    <property type="evidence" value="ECO:0007669"/>
    <property type="project" value="UniProtKB-UniRule"/>
</dbReference>
<evidence type="ECO:0000256" key="10">
    <source>
        <dbReference type="ARBA" id="ARBA00022915"/>
    </source>
</evidence>
<evidence type="ECO:0000256" key="2">
    <source>
        <dbReference type="ARBA" id="ARBA00006746"/>
    </source>
</evidence>
<feature type="active site" description="Proton acceptor" evidence="15">
    <location>
        <position position="138"/>
    </location>
</feature>
<comment type="catalytic activity">
    <reaction evidence="14 15">
        <text>N-succinyl-(2S,6S)-2,6-diaminopimelate + H2O = (2S,6S)-2,6-diaminopimelate + succinate</text>
        <dbReference type="Rhea" id="RHEA:22608"/>
        <dbReference type="ChEBI" id="CHEBI:15377"/>
        <dbReference type="ChEBI" id="CHEBI:30031"/>
        <dbReference type="ChEBI" id="CHEBI:57609"/>
        <dbReference type="ChEBI" id="CHEBI:58087"/>
        <dbReference type="EC" id="3.5.1.18"/>
    </reaction>
</comment>
<dbReference type="SUPFAM" id="SSF53187">
    <property type="entry name" value="Zn-dependent exopeptidases"/>
    <property type="match status" value="1"/>
</dbReference>
<keyword evidence="12 15" id="KW-0170">Cobalt</keyword>
<dbReference type="InterPro" id="IPR050072">
    <property type="entry name" value="Peptidase_M20A"/>
</dbReference>
<dbReference type="HAMAP" id="MF_01690">
    <property type="entry name" value="DapE"/>
    <property type="match status" value="1"/>
</dbReference>
<sequence>MTSATEYAQTLIRCESVTPDEAGALAYLERELGAAGFACERLRFSEPGTADVENLYARIGDGTPHICFAGHIDVVPPGDEAAWRLPPFAGEIENGVLYGRGAVDMKGAVAASLAAALEYLREKPDLVGSISFLITADEEGPSVNGTRKVVERLIERGERPDACVLGECTSEDAVADTIKIGRRGSLGAELIVRGIQGHVAYPQKARNPLPALIDALTRLKARRLDDGSEHFQPSNLEITTIDTGNKATNIIPAQASARFNIRFNDLHTAPQLKAWIEEEVAAALLDTGVEHTLNFDQPSDSFLTSPGGFVKMLGAAVQAETGREPVLSTGGGTSDARFIKDMCPVAELGLLNATAHKVDEHTATADIETLARIYKRFLHLAIG</sequence>
<evidence type="ECO:0000259" key="16">
    <source>
        <dbReference type="Pfam" id="PF07687"/>
    </source>
</evidence>
<evidence type="ECO:0000256" key="4">
    <source>
        <dbReference type="ARBA" id="ARBA00011921"/>
    </source>
</evidence>
<feature type="active site" evidence="15">
    <location>
        <position position="73"/>
    </location>
</feature>
<protein>
    <recommendedName>
        <fullName evidence="5 15">Succinyl-diaminopimelate desuccinylase</fullName>
        <shortName evidence="15">SDAP desuccinylase</shortName>
        <ecNumber evidence="4 15">3.5.1.18</ecNumber>
    </recommendedName>
    <alternativeName>
        <fullName evidence="13 15">N-succinyl-LL-2,6-diaminoheptanedioate amidohydrolase</fullName>
    </alternativeName>
</protein>
<comment type="pathway">
    <text evidence="1 15">Amino-acid biosynthesis; L-lysine biosynthesis via DAP pathway; LL-2,6-diaminopimelate from (S)-tetrahydrodipicolinate (succinylase route): step 3/3.</text>
</comment>
<dbReference type="InterPro" id="IPR011650">
    <property type="entry name" value="Peptidase_M20_dimer"/>
</dbReference>
<evidence type="ECO:0000256" key="6">
    <source>
        <dbReference type="ARBA" id="ARBA00022605"/>
    </source>
</evidence>
<dbReference type="InterPro" id="IPR036264">
    <property type="entry name" value="Bact_exopeptidase_dim_dom"/>
</dbReference>
<keyword evidence="18" id="KW-1185">Reference proteome</keyword>
<dbReference type="CDD" id="cd03891">
    <property type="entry name" value="M20_DapE_proteobac"/>
    <property type="match status" value="1"/>
</dbReference>
<feature type="binding site" evidence="15">
    <location>
        <position position="71"/>
    </location>
    <ligand>
        <name>Zn(2+)</name>
        <dbReference type="ChEBI" id="CHEBI:29105"/>
        <label>1</label>
    </ligand>
</feature>
<proteinExistence type="inferred from homology"/>
<evidence type="ECO:0000256" key="1">
    <source>
        <dbReference type="ARBA" id="ARBA00005130"/>
    </source>
</evidence>
<dbReference type="AlphaFoldDB" id="A0A8I1GJC5"/>
<keyword evidence="8 15" id="KW-0378">Hydrolase</keyword>
<keyword evidence="6 15" id="KW-0028">Amino-acid biosynthesis</keyword>
<feature type="binding site" evidence="15">
    <location>
        <position position="356"/>
    </location>
    <ligand>
        <name>Zn(2+)</name>
        <dbReference type="ChEBI" id="CHEBI:29105"/>
        <label>2</label>
    </ligand>
</feature>
<comment type="function">
    <text evidence="15">Catalyzes the hydrolysis of N-succinyl-L,L-diaminopimelic acid (SDAP), forming succinate and LL-2,6-diaminopimelate (DAP), an intermediate involved in the bacterial biosynthesis of lysine and meso-diaminopimelic acid, an essential component of bacterial cell walls.</text>
</comment>